<name>A0A169NWX1_STRLU</name>
<dbReference type="EMBL" id="AP017424">
    <property type="protein sequence ID" value="BAU85702.1"/>
    <property type="molecule type" value="Genomic_DNA"/>
</dbReference>
<dbReference type="NCBIfam" id="NF041022">
    <property type="entry name" value="rodlin_AB"/>
    <property type="match status" value="1"/>
</dbReference>
<feature type="chain" id="PRO_5007902158" evidence="1">
    <location>
        <begin position="26"/>
        <end position="130"/>
    </location>
</feature>
<accession>A0A169NWX1</accession>
<evidence type="ECO:0000256" key="1">
    <source>
        <dbReference type="SAM" id="SignalP"/>
    </source>
</evidence>
<reference evidence="2 3" key="1">
    <citation type="journal article" date="2016" name="Genome Announc.">
        <title>Complete Genome Sequence of Thiostrepton-Producing Streptomyces laurentii ATCC 31255.</title>
        <authorList>
            <person name="Doi K."/>
            <person name="Fujino Y."/>
            <person name="Nagayoshi Y."/>
            <person name="Ohshima T."/>
            <person name="Ogata S."/>
        </authorList>
    </citation>
    <scope>NUCLEOTIDE SEQUENCE [LARGE SCALE GENOMIC DNA]</scope>
    <source>
        <strain evidence="2 3">ATCC 31255</strain>
    </source>
</reference>
<feature type="signal peptide" evidence="1">
    <location>
        <begin position="1"/>
        <end position="25"/>
    </location>
</feature>
<dbReference type="RefSeq" id="WP_359883178.1">
    <property type="nucleotide sequence ID" value="NZ_JBEYHT010000059.1"/>
</dbReference>
<gene>
    <name evidence="2" type="ORF">SLA_4818</name>
</gene>
<organism evidence="2 3">
    <name type="scientific">Streptomyces laurentii</name>
    <dbReference type="NCBI Taxonomy" id="39478"/>
    <lineage>
        <taxon>Bacteria</taxon>
        <taxon>Bacillati</taxon>
        <taxon>Actinomycetota</taxon>
        <taxon>Actinomycetes</taxon>
        <taxon>Kitasatosporales</taxon>
        <taxon>Streptomycetaceae</taxon>
        <taxon>Streptomyces</taxon>
    </lineage>
</organism>
<dbReference type="Pfam" id="PF25848">
    <property type="entry name" value="Rodlin"/>
    <property type="match status" value="1"/>
</dbReference>
<dbReference type="KEGG" id="slau:SLA_4818"/>
<protein>
    <submittedName>
        <fullName evidence="2">RdlA protein</fullName>
    </submittedName>
</protein>
<sequence>MIKKVLATAAVAATVAGMSATTAMAAGNDGGTANIIGNTSTQSIGANTTGGYMSPNFGLVNGGVLNCFDIQKLQAQVPIGVIAIPVAAQDLLGNPVSGQTCTQNSVQQKGDDALSHILGEVLAQNGNIGG</sequence>
<dbReference type="AlphaFoldDB" id="A0A169NWX1"/>
<proteinExistence type="predicted"/>
<dbReference type="Proteomes" id="UP000217676">
    <property type="component" value="Chromosome"/>
</dbReference>
<evidence type="ECO:0000313" key="2">
    <source>
        <dbReference type="EMBL" id="BAU85702.1"/>
    </source>
</evidence>
<dbReference type="InterPro" id="IPR047736">
    <property type="entry name" value="RdlA/B-like"/>
</dbReference>
<keyword evidence="1" id="KW-0732">Signal</keyword>
<evidence type="ECO:0000313" key="3">
    <source>
        <dbReference type="Proteomes" id="UP000217676"/>
    </source>
</evidence>
<keyword evidence="3" id="KW-1185">Reference proteome</keyword>